<dbReference type="AlphaFoldDB" id="A0A1I6LR86"/>
<dbReference type="Proteomes" id="UP000198926">
    <property type="component" value="Unassembled WGS sequence"/>
</dbReference>
<dbReference type="OrthoDB" id="5653727at2"/>
<dbReference type="EMBL" id="FOZM01000001">
    <property type="protein sequence ID" value="SFS05762.1"/>
    <property type="molecule type" value="Genomic_DNA"/>
</dbReference>
<proteinExistence type="predicted"/>
<feature type="transmembrane region" description="Helical" evidence="1">
    <location>
        <begin position="39"/>
        <end position="60"/>
    </location>
</feature>
<dbReference type="STRING" id="1123755.SAMN05444714_0803"/>
<organism evidence="2 3">
    <name type="scientific">Yoonia litorea</name>
    <dbReference type="NCBI Taxonomy" id="1123755"/>
    <lineage>
        <taxon>Bacteria</taxon>
        <taxon>Pseudomonadati</taxon>
        <taxon>Pseudomonadota</taxon>
        <taxon>Alphaproteobacteria</taxon>
        <taxon>Rhodobacterales</taxon>
        <taxon>Paracoccaceae</taxon>
        <taxon>Yoonia</taxon>
    </lineage>
</organism>
<evidence type="ECO:0000256" key="1">
    <source>
        <dbReference type="SAM" id="Phobius"/>
    </source>
</evidence>
<feature type="transmembrane region" description="Helical" evidence="1">
    <location>
        <begin position="96"/>
        <end position="119"/>
    </location>
</feature>
<gene>
    <name evidence="2" type="ORF">SAMN05444714_0803</name>
</gene>
<feature type="transmembrane region" description="Helical" evidence="1">
    <location>
        <begin position="134"/>
        <end position="154"/>
    </location>
</feature>
<reference evidence="2 3" key="1">
    <citation type="submission" date="2016-10" db="EMBL/GenBank/DDBJ databases">
        <authorList>
            <person name="de Groot N.N."/>
        </authorList>
    </citation>
    <scope>NUCLEOTIDE SEQUENCE [LARGE SCALE GENOMIC DNA]</scope>
    <source>
        <strain evidence="2 3">DSM 29433</strain>
    </source>
</reference>
<feature type="transmembrane region" description="Helical" evidence="1">
    <location>
        <begin position="166"/>
        <end position="187"/>
    </location>
</feature>
<accession>A0A1I6LR86</accession>
<keyword evidence="3" id="KW-1185">Reference proteome</keyword>
<feature type="transmembrane region" description="Helical" evidence="1">
    <location>
        <begin position="6"/>
        <end position="27"/>
    </location>
</feature>
<evidence type="ECO:0000313" key="3">
    <source>
        <dbReference type="Proteomes" id="UP000198926"/>
    </source>
</evidence>
<feature type="transmembrane region" description="Helical" evidence="1">
    <location>
        <begin position="199"/>
        <end position="216"/>
    </location>
</feature>
<sequence length="228" mass="24018">MPTLNLITLFAHVALGTLAVVVGAIVLGARKGQKTHVSAGRVFVVSMGLASLLGAILGAIRYETFWITFHAGILGATLVTSGVLAVRIKQAGAKRLFAGVAAVNALNTASLFGAGWYAATLPDARLFGFAAGDYFFLFGLAAIAFLGDVLAIVGREVSNRHRVAQHLVRMCVGFFIAAGSAFTGPGASAFPEAVRNSGLLSLPELMIALLMVYWLWKTLRRQRPAMAT</sequence>
<dbReference type="RefSeq" id="WP_090204231.1">
    <property type="nucleotide sequence ID" value="NZ_FOZM01000001.1"/>
</dbReference>
<keyword evidence="1" id="KW-0472">Membrane</keyword>
<protein>
    <recommendedName>
        <fullName evidence="4">DUF2306 domain-containing protein</fullName>
    </recommendedName>
</protein>
<name>A0A1I6LR86_9RHOB</name>
<keyword evidence="1" id="KW-1133">Transmembrane helix</keyword>
<keyword evidence="1" id="KW-0812">Transmembrane</keyword>
<evidence type="ECO:0000313" key="2">
    <source>
        <dbReference type="EMBL" id="SFS05762.1"/>
    </source>
</evidence>
<evidence type="ECO:0008006" key="4">
    <source>
        <dbReference type="Google" id="ProtNLM"/>
    </source>
</evidence>
<feature type="transmembrane region" description="Helical" evidence="1">
    <location>
        <begin position="66"/>
        <end position="84"/>
    </location>
</feature>